<gene>
    <name evidence="7" type="ORF">K444DRAFT_711098</name>
</gene>
<dbReference type="PANTHER" id="PTHR47338:SF20">
    <property type="entry name" value="ZN(II)2CYS6 TRANSCRIPTION FACTOR (EUROFUNG)"/>
    <property type="match status" value="1"/>
</dbReference>
<accession>A0A2J6SJC8</accession>
<keyword evidence="5" id="KW-0539">Nucleus</keyword>
<dbReference type="RefSeq" id="XP_024727769.1">
    <property type="nucleotide sequence ID" value="XM_024888234.1"/>
</dbReference>
<dbReference type="InterPro" id="IPR050815">
    <property type="entry name" value="TF_fung"/>
</dbReference>
<dbReference type="InterPro" id="IPR036864">
    <property type="entry name" value="Zn2-C6_fun-type_DNA-bd_sf"/>
</dbReference>
<protein>
    <recommendedName>
        <fullName evidence="6">Xylanolytic transcriptional activator regulatory domain-containing protein</fullName>
    </recommendedName>
</protein>
<dbReference type="GO" id="GO:0008270">
    <property type="term" value="F:zinc ion binding"/>
    <property type="evidence" value="ECO:0007669"/>
    <property type="project" value="InterPro"/>
</dbReference>
<proteinExistence type="predicted"/>
<dbReference type="GeneID" id="36596310"/>
<organism evidence="7 8">
    <name type="scientific">Hyaloscypha bicolor E</name>
    <dbReference type="NCBI Taxonomy" id="1095630"/>
    <lineage>
        <taxon>Eukaryota</taxon>
        <taxon>Fungi</taxon>
        <taxon>Dikarya</taxon>
        <taxon>Ascomycota</taxon>
        <taxon>Pezizomycotina</taxon>
        <taxon>Leotiomycetes</taxon>
        <taxon>Helotiales</taxon>
        <taxon>Hyaloscyphaceae</taxon>
        <taxon>Hyaloscypha</taxon>
        <taxon>Hyaloscypha bicolor</taxon>
    </lineage>
</organism>
<keyword evidence="3" id="KW-0805">Transcription regulation</keyword>
<dbReference type="Proteomes" id="UP000235371">
    <property type="component" value="Unassembled WGS sequence"/>
</dbReference>
<keyword evidence="8" id="KW-1185">Reference proteome</keyword>
<evidence type="ECO:0000256" key="3">
    <source>
        <dbReference type="ARBA" id="ARBA00023015"/>
    </source>
</evidence>
<dbReference type="PANTHER" id="PTHR47338">
    <property type="entry name" value="ZN(II)2CYS6 TRANSCRIPTION FACTOR (EUROFUNG)-RELATED"/>
    <property type="match status" value="1"/>
</dbReference>
<dbReference type="CDD" id="cd00067">
    <property type="entry name" value="GAL4"/>
    <property type="match status" value="1"/>
</dbReference>
<dbReference type="InterPro" id="IPR007219">
    <property type="entry name" value="XnlR_reg_dom"/>
</dbReference>
<sequence>MAHADTEGLQRAPQVCSHCKSIKKGCDKKLPSCSQCIKSERLASTWTSIPRSMRAKLCPTVRLSLLLMNSLSDVLPSNFESKDSAASATSNSVFSSQIRHIIERDGKYIDDVVVRYFQGVHLWLPIISKKRFRDRFAHFQATPTADFALLLLLMRLIIQHPSPDPDMDQDREVLYLASKTLFAQVQAFVPSSLFLVQAGVLLATYEHAHGVIEAAYVTIGTSARMACALGLHTKPCSMEMQGTDAWLDDEEALATWWGLMICDRAIGCDAQMHGRPLATRPIRDDDYLPLEPEFLDGSRRDMMDPTFRYFVSAISLPGVGSFGREAQATYLLDRVRMAIEAGQTSENTLYPLGCELQNLLGTVMEQVAGRWGIYCGATQTLISALYTLHQTAAMQQDIDNNPRYRETVKVALKTMTRMVIDIAYAFNMEVGTINIDILAPATQHIVCCAQQHILTAQDFNDRKWLEDFNQLRKMLNYFNQRWIVAGELHELHLLE</sequence>
<dbReference type="GO" id="GO:0006351">
    <property type="term" value="P:DNA-templated transcription"/>
    <property type="evidence" value="ECO:0007669"/>
    <property type="project" value="InterPro"/>
</dbReference>
<dbReference type="AlphaFoldDB" id="A0A2J6SJC8"/>
<dbReference type="InParanoid" id="A0A2J6SJC8"/>
<dbReference type="SMART" id="SM00906">
    <property type="entry name" value="Fungal_trans"/>
    <property type="match status" value="1"/>
</dbReference>
<name>A0A2J6SJC8_9HELO</name>
<dbReference type="GO" id="GO:0003677">
    <property type="term" value="F:DNA binding"/>
    <property type="evidence" value="ECO:0007669"/>
    <property type="project" value="InterPro"/>
</dbReference>
<dbReference type="GO" id="GO:0000981">
    <property type="term" value="F:DNA-binding transcription factor activity, RNA polymerase II-specific"/>
    <property type="evidence" value="ECO:0007669"/>
    <property type="project" value="InterPro"/>
</dbReference>
<dbReference type="SUPFAM" id="SSF57701">
    <property type="entry name" value="Zn2/Cys6 DNA-binding domain"/>
    <property type="match status" value="1"/>
</dbReference>
<evidence type="ECO:0000256" key="5">
    <source>
        <dbReference type="ARBA" id="ARBA00023242"/>
    </source>
</evidence>
<feature type="domain" description="Xylanolytic transcriptional activator regulatory" evidence="6">
    <location>
        <begin position="215"/>
        <end position="298"/>
    </location>
</feature>
<evidence type="ECO:0000313" key="7">
    <source>
        <dbReference type="EMBL" id="PMD50865.1"/>
    </source>
</evidence>
<dbReference type="OrthoDB" id="3862662at2759"/>
<evidence type="ECO:0000256" key="4">
    <source>
        <dbReference type="ARBA" id="ARBA00023163"/>
    </source>
</evidence>
<dbReference type="Pfam" id="PF04082">
    <property type="entry name" value="Fungal_trans"/>
    <property type="match status" value="1"/>
</dbReference>
<reference evidence="7 8" key="1">
    <citation type="submission" date="2016-04" db="EMBL/GenBank/DDBJ databases">
        <title>A degradative enzymes factory behind the ericoid mycorrhizal symbiosis.</title>
        <authorList>
            <consortium name="DOE Joint Genome Institute"/>
            <person name="Martino E."/>
            <person name="Morin E."/>
            <person name="Grelet G."/>
            <person name="Kuo A."/>
            <person name="Kohler A."/>
            <person name="Daghino S."/>
            <person name="Barry K."/>
            <person name="Choi C."/>
            <person name="Cichocki N."/>
            <person name="Clum A."/>
            <person name="Copeland A."/>
            <person name="Hainaut M."/>
            <person name="Haridas S."/>
            <person name="Labutti K."/>
            <person name="Lindquist E."/>
            <person name="Lipzen A."/>
            <person name="Khouja H.-R."/>
            <person name="Murat C."/>
            <person name="Ohm R."/>
            <person name="Olson A."/>
            <person name="Spatafora J."/>
            <person name="Veneault-Fourrey C."/>
            <person name="Henrissat B."/>
            <person name="Grigoriev I."/>
            <person name="Martin F."/>
            <person name="Perotto S."/>
        </authorList>
    </citation>
    <scope>NUCLEOTIDE SEQUENCE [LARGE SCALE GENOMIC DNA]</scope>
    <source>
        <strain evidence="7 8">E</strain>
    </source>
</reference>
<keyword evidence="4" id="KW-0804">Transcription</keyword>
<keyword evidence="2" id="KW-0479">Metal-binding</keyword>
<dbReference type="EMBL" id="KZ613913">
    <property type="protein sequence ID" value="PMD50865.1"/>
    <property type="molecule type" value="Genomic_DNA"/>
</dbReference>
<dbReference type="InterPro" id="IPR001138">
    <property type="entry name" value="Zn2Cys6_DnaBD"/>
</dbReference>
<evidence type="ECO:0000256" key="2">
    <source>
        <dbReference type="ARBA" id="ARBA00022723"/>
    </source>
</evidence>
<evidence type="ECO:0000313" key="8">
    <source>
        <dbReference type="Proteomes" id="UP000235371"/>
    </source>
</evidence>
<dbReference type="CDD" id="cd12148">
    <property type="entry name" value="fungal_TF_MHR"/>
    <property type="match status" value="1"/>
</dbReference>
<dbReference type="GO" id="GO:0005634">
    <property type="term" value="C:nucleus"/>
    <property type="evidence" value="ECO:0007669"/>
    <property type="project" value="UniProtKB-SubCell"/>
</dbReference>
<evidence type="ECO:0000259" key="6">
    <source>
        <dbReference type="SMART" id="SM00906"/>
    </source>
</evidence>
<evidence type="ECO:0000256" key="1">
    <source>
        <dbReference type="ARBA" id="ARBA00004123"/>
    </source>
</evidence>
<comment type="subcellular location">
    <subcellularLocation>
        <location evidence="1">Nucleus</location>
    </subcellularLocation>
</comment>